<evidence type="ECO:0000259" key="9">
    <source>
        <dbReference type="Pfam" id="PF18388"/>
    </source>
</evidence>
<feature type="compositionally biased region" description="Acidic residues" evidence="8">
    <location>
        <begin position="249"/>
        <end position="258"/>
    </location>
</feature>
<evidence type="ECO:0000256" key="1">
    <source>
        <dbReference type="ARBA" id="ARBA00004329"/>
    </source>
</evidence>
<evidence type="ECO:0000256" key="2">
    <source>
        <dbReference type="ARBA" id="ARBA00010082"/>
    </source>
</evidence>
<feature type="compositionally biased region" description="Polar residues" evidence="8">
    <location>
        <begin position="148"/>
        <end position="187"/>
    </location>
</feature>
<dbReference type="InterPro" id="IPR039362">
    <property type="entry name" value="ATG29_sf"/>
</dbReference>
<keyword evidence="6" id="KW-0072">Autophagy</keyword>
<dbReference type="Gene3D" id="1.10.10.2570">
    <property type="match status" value="1"/>
</dbReference>
<dbReference type="GO" id="GO:0000045">
    <property type="term" value="P:autophagosome assembly"/>
    <property type="evidence" value="ECO:0007669"/>
    <property type="project" value="InterPro"/>
</dbReference>
<evidence type="ECO:0000256" key="5">
    <source>
        <dbReference type="ARBA" id="ARBA00022927"/>
    </source>
</evidence>
<comment type="function">
    <text evidence="7">Plays a role in autophagy. Functions at the preautophagosomal structure (PAS) in order to form normal autophagosomes under starvation conditions. Also plays a role in mitophagy and regulation of filamentous growth.</text>
</comment>
<keyword evidence="11" id="KW-1185">Reference proteome</keyword>
<evidence type="ECO:0000256" key="3">
    <source>
        <dbReference type="ARBA" id="ARBA00013784"/>
    </source>
</evidence>
<comment type="similarity">
    <text evidence="2">Belongs to the ATG29 family.</text>
</comment>
<comment type="subcellular location">
    <subcellularLocation>
        <location evidence="1">Preautophagosomal structure</location>
    </subcellularLocation>
</comment>
<dbReference type="PANTHER" id="PTHR40012:SF1">
    <property type="entry name" value="AUTOPHAGY-RELATED PROTEIN 29"/>
    <property type="match status" value="1"/>
</dbReference>
<evidence type="ECO:0000256" key="4">
    <source>
        <dbReference type="ARBA" id="ARBA00022448"/>
    </source>
</evidence>
<dbReference type="PANTHER" id="PTHR40012">
    <property type="entry name" value="AUTOPHAGY-RELATED PROTEIN 29"/>
    <property type="match status" value="1"/>
</dbReference>
<gene>
    <name evidence="10" type="ORF">M011DRAFT_477158</name>
</gene>
<protein>
    <recommendedName>
        <fullName evidence="3">Autophagy-related protein 29</fullName>
    </recommendedName>
</protein>
<dbReference type="Proteomes" id="UP000799440">
    <property type="component" value="Unassembled WGS sequence"/>
</dbReference>
<sequence length="384" mass="41542">MSAIHFTTLIRLPFVRGEFDDPPQAEWNATKDRALWKVISKSAKTSELNWAELSDRFQVSQTFLLQQAAWLYERHFEHVRSQMKKVGSTNAPATAGSGSSNTVIGGVPMQRGGSYGSRSSRTPSSLSVRPREGQAPKADAFTPAPPTLSRTPSTNTITQSRANTQANQGRSLPQRSGRPSFTGTRPTIPNLPSPVKQESVVDEDSPENDAFSSSSDSSDSELDAPIHRSQLFKRPPRFQKQKPTGLTSYDEDPDEDPTGEALPFAQPQRTLSGGRGEAGGQPQQKPSHRKVPSQSEKASSASDVSKPSKVAPGPLSPKHREQLARLSPRHKKDGSEGTPSMGSSFSDIDGLDASVSQSALEDALLSNIHAGRMSTLSALRSRYL</sequence>
<keyword evidence="4" id="KW-0813">Transport</keyword>
<evidence type="ECO:0000313" key="10">
    <source>
        <dbReference type="EMBL" id="KAF2747528.1"/>
    </source>
</evidence>
<proteinExistence type="inferred from homology"/>
<feature type="compositionally biased region" description="Polar residues" evidence="8">
    <location>
        <begin position="87"/>
        <end position="103"/>
    </location>
</feature>
<keyword evidence="5" id="KW-0653">Protein transport</keyword>
<dbReference type="GO" id="GO:0000407">
    <property type="term" value="C:phagophore assembly site"/>
    <property type="evidence" value="ECO:0007669"/>
    <property type="project" value="UniProtKB-SubCell"/>
</dbReference>
<dbReference type="AlphaFoldDB" id="A0A6A6VA89"/>
<dbReference type="OrthoDB" id="21072at2759"/>
<feature type="compositionally biased region" description="Polar residues" evidence="8">
    <location>
        <begin position="292"/>
        <end position="305"/>
    </location>
</feature>
<dbReference type="InterPro" id="IPR040666">
    <property type="entry name" value="Atg29_N"/>
</dbReference>
<organism evidence="10 11">
    <name type="scientific">Sporormia fimetaria CBS 119925</name>
    <dbReference type="NCBI Taxonomy" id="1340428"/>
    <lineage>
        <taxon>Eukaryota</taxon>
        <taxon>Fungi</taxon>
        <taxon>Dikarya</taxon>
        <taxon>Ascomycota</taxon>
        <taxon>Pezizomycotina</taxon>
        <taxon>Dothideomycetes</taxon>
        <taxon>Pleosporomycetidae</taxon>
        <taxon>Pleosporales</taxon>
        <taxon>Sporormiaceae</taxon>
        <taxon>Sporormia</taxon>
    </lineage>
</organism>
<accession>A0A6A6VA89</accession>
<feature type="region of interest" description="Disordered" evidence="8">
    <location>
        <begin position="87"/>
        <end position="350"/>
    </location>
</feature>
<evidence type="ECO:0000256" key="6">
    <source>
        <dbReference type="ARBA" id="ARBA00023006"/>
    </source>
</evidence>
<evidence type="ECO:0000256" key="8">
    <source>
        <dbReference type="SAM" id="MobiDB-lite"/>
    </source>
</evidence>
<feature type="domain" description="Atg29 N-terminal" evidence="9">
    <location>
        <begin position="6"/>
        <end position="59"/>
    </location>
</feature>
<evidence type="ECO:0000256" key="7">
    <source>
        <dbReference type="ARBA" id="ARBA00060351"/>
    </source>
</evidence>
<evidence type="ECO:0000313" key="11">
    <source>
        <dbReference type="Proteomes" id="UP000799440"/>
    </source>
</evidence>
<reference evidence="10" key="1">
    <citation type="journal article" date="2020" name="Stud. Mycol.">
        <title>101 Dothideomycetes genomes: a test case for predicting lifestyles and emergence of pathogens.</title>
        <authorList>
            <person name="Haridas S."/>
            <person name="Albert R."/>
            <person name="Binder M."/>
            <person name="Bloem J."/>
            <person name="Labutti K."/>
            <person name="Salamov A."/>
            <person name="Andreopoulos B."/>
            <person name="Baker S."/>
            <person name="Barry K."/>
            <person name="Bills G."/>
            <person name="Bluhm B."/>
            <person name="Cannon C."/>
            <person name="Castanera R."/>
            <person name="Culley D."/>
            <person name="Daum C."/>
            <person name="Ezra D."/>
            <person name="Gonzalez J."/>
            <person name="Henrissat B."/>
            <person name="Kuo A."/>
            <person name="Liang C."/>
            <person name="Lipzen A."/>
            <person name="Lutzoni F."/>
            <person name="Magnuson J."/>
            <person name="Mondo S."/>
            <person name="Nolan M."/>
            <person name="Ohm R."/>
            <person name="Pangilinan J."/>
            <person name="Park H.-J."/>
            <person name="Ramirez L."/>
            <person name="Alfaro M."/>
            <person name="Sun H."/>
            <person name="Tritt A."/>
            <person name="Yoshinaga Y."/>
            <person name="Zwiers L.-H."/>
            <person name="Turgeon B."/>
            <person name="Goodwin S."/>
            <person name="Spatafora J."/>
            <person name="Crous P."/>
            <person name="Grigoriev I."/>
        </authorList>
    </citation>
    <scope>NUCLEOTIDE SEQUENCE</scope>
    <source>
        <strain evidence="10">CBS 119925</strain>
    </source>
</reference>
<dbReference type="EMBL" id="MU006572">
    <property type="protein sequence ID" value="KAF2747528.1"/>
    <property type="molecule type" value="Genomic_DNA"/>
</dbReference>
<feature type="compositionally biased region" description="Basic residues" evidence="8">
    <location>
        <begin position="230"/>
        <end position="240"/>
    </location>
</feature>
<dbReference type="InterPro" id="IPR039113">
    <property type="entry name" value="ATG29"/>
</dbReference>
<feature type="compositionally biased region" description="Polar residues" evidence="8">
    <location>
        <begin position="337"/>
        <end position="346"/>
    </location>
</feature>
<name>A0A6A6VA89_9PLEO</name>
<dbReference type="GO" id="GO:0015031">
    <property type="term" value="P:protein transport"/>
    <property type="evidence" value="ECO:0007669"/>
    <property type="project" value="UniProtKB-KW"/>
</dbReference>
<feature type="compositionally biased region" description="Low complexity" evidence="8">
    <location>
        <begin position="116"/>
        <end position="128"/>
    </location>
</feature>
<dbReference type="Pfam" id="PF18388">
    <property type="entry name" value="ATG29_N"/>
    <property type="match status" value="1"/>
</dbReference>
<dbReference type="FunFam" id="1.10.10.2570:FF:000001">
    <property type="entry name" value="Autophagy-related protein 29"/>
    <property type="match status" value="1"/>
</dbReference>